<dbReference type="AlphaFoldDB" id="A0ABD5QAT9"/>
<accession>A0ABD5QAT9</accession>
<dbReference type="EMBL" id="JBHSJG010000009">
    <property type="protein sequence ID" value="MFC4986808.1"/>
    <property type="molecule type" value="Genomic_DNA"/>
</dbReference>
<protein>
    <recommendedName>
        <fullName evidence="1">DUF8118 domain-containing protein</fullName>
    </recommendedName>
</protein>
<organism evidence="2 3">
    <name type="scientific">Saliphagus infecundisoli</name>
    <dbReference type="NCBI Taxonomy" id="1849069"/>
    <lineage>
        <taxon>Archaea</taxon>
        <taxon>Methanobacteriati</taxon>
        <taxon>Methanobacteriota</taxon>
        <taxon>Stenosarchaea group</taxon>
        <taxon>Halobacteria</taxon>
        <taxon>Halobacteriales</taxon>
        <taxon>Natrialbaceae</taxon>
        <taxon>Saliphagus</taxon>
    </lineage>
</organism>
<feature type="domain" description="DUF8118" evidence="1">
    <location>
        <begin position="64"/>
        <end position="101"/>
    </location>
</feature>
<comment type="caution">
    <text evidence="2">The sequence shown here is derived from an EMBL/GenBank/DDBJ whole genome shotgun (WGS) entry which is preliminary data.</text>
</comment>
<keyword evidence="3" id="KW-1185">Reference proteome</keyword>
<evidence type="ECO:0000259" key="1">
    <source>
        <dbReference type="Pfam" id="PF26435"/>
    </source>
</evidence>
<dbReference type="RefSeq" id="WP_224829547.1">
    <property type="nucleotide sequence ID" value="NZ_JAIVEF010000021.1"/>
</dbReference>
<dbReference type="Proteomes" id="UP001595925">
    <property type="component" value="Unassembled WGS sequence"/>
</dbReference>
<sequence length="109" mass="12190">MAQQRQIDAIAQRADHYETDAGRELRQRTAARVRALRDRDAITDGATIADSGGKTTVESAYTYHTEPPEQGGKAYVRCRDCQRELLVDLGGRDRLPHAPGCPQRRGENR</sequence>
<dbReference type="Pfam" id="PF26435">
    <property type="entry name" value="DUF8118"/>
    <property type="match status" value="1"/>
</dbReference>
<dbReference type="InterPro" id="IPR058431">
    <property type="entry name" value="DUF8118"/>
</dbReference>
<proteinExistence type="predicted"/>
<reference evidence="2 3" key="1">
    <citation type="journal article" date="2019" name="Int. J. Syst. Evol. Microbiol.">
        <title>The Global Catalogue of Microorganisms (GCM) 10K type strain sequencing project: providing services to taxonomists for standard genome sequencing and annotation.</title>
        <authorList>
            <consortium name="The Broad Institute Genomics Platform"/>
            <consortium name="The Broad Institute Genome Sequencing Center for Infectious Disease"/>
            <person name="Wu L."/>
            <person name="Ma J."/>
        </authorList>
    </citation>
    <scope>NUCLEOTIDE SEQUENCE [LARGE SCALE GENOMIC DNA]</scope>
    <source>
        <strain evidence="2 3">CGMCC 1.15824</strain>
    </source>
</reference>
<name>A0ABD5QAT9_9EURY</name>
<evidence type="ECO:0000313" key="3">
    <source>
        <dbReference type="Proteomes" id="UP001595925"/>
    </source>
</evidence>
<gene>
    <name evidence="2" type="ORF">ACFPFO_03275</name>
</gene>
<evidence type="ECO:0000313" key="2">
    <source>
        <dbReference type="EMBL" id="MFC4986808.1"/>
    </source>
</evidence>